<organism evidence="12 13">
    <name type="scientific">Diversispora epigaea</name>
    <dbReference type="NCBI Taxonomy" id="1348612"/>
    <lineage>
        <taxon>Eukaryota</taxon>
        <taxon>Fungi</taxon>
        <taxon>Fungi incertae sedis</taxon>
        <taxon>Mucoromycota</taxon>
        <taxon>Glomeromycotina</taxon>
        <taxon>Glomeromycetes</taxon>
        <taxon>Diversisporales</taxon>
        <taxon>Diversisporaceae</taxon>
        <taxon>Diversispora</taxon>
    </lineage>
</organism>
<sequence>MNCRCGKPAKHLQTKKENANKGRWFFTCPSGNCHFFKWDDNTPKSSQDPTMNSGPSSMITNDGLSNNNQRKLPSNFDNYNNFNHNNHHHNNKNHKNHNNNNNNNNHNNNPLNSLRSQPTSVQINFELHSKREFIVQGYHPKLVDLWKNYFRGSYKPDGRGWVLPLSKYEEAIKKLREENYNFNVEINGFPVYVVKLINLNDEEQEKQKQIQTEMEIKERISSELWSTLMTFQKEGVTQTIMKEGRILLGDEMGLV</sequence>
<dbReference type="PANTHER" id="PTHR45766">
    <property type="entry name" value="DNA ANNEALING HELICASE AND ENDONUCLEASE ZRANB3 FAMILY MEMBER"/>
    <property type="match status" value="1"/>
</dbReference>
<evidence type="ECO:0000256" key="9">
    <source>
        <dbReference type="SAM" id="MobiDB-lite"/>
    </source>
</evidence>
<evidence type="ECO:0000256" key="4">
    <source>
        <dbReference type="ARBA" id="ARBA00022801"/>
    </source>
</evidence>
<keyword evidence="5" id="KW-0862">Zinc</keyword>
<dbReference type="GO" id="GO:0006281">
    <property type="term" value="P:DNA repair"/>
    <property type="evidence" value="ECO:0007669"/>
    <property type="project" value="TreeGrafter"/>
</dbReference>
<feature type="domain" description="HARP" evidence="10">
    <location>
        <begin position="113"/>
        <end position="190"/>
    </location>
</feature>
<evidence type="ECO:0000259" key="10">
    <source>
        <dbReference type="PROSITE" id="PS51467"/>
    </source>
</evidence>
<keyword evidence="4" id="KW-0378">Hydrolase</keyword>
<dbReference type="InterPro" id="IPR010666">
    <property type="entry name" value="Znf_GRF"/>
</dbReference>
<feature type="compositionally biased region" description="Low complexity" evidence="9">
    <location>
        <begin position="75"/>
        <end position="84"/>
    </location>
</feature>
<feature type="domain" description="GRF-type" evidence="11">
    <location>
        <begin position="3"/>
        <end position="42"/>
    </location>
</feature>
<keyword evidence="13" id="KW-1185">Reference proteome</keyword>
<dbReference type="AlphaFoldDB" id="A0A397HRK5"/>
<evidence type="ECO:0000256" key="6">
    <source>
        <dbReference type="ARBA" id="ARBA00023242"/>
    </source>
</evidence>
<dbReference type="InterPro" id="IPR010003">
    <property type="entry name" value="HARP_dom"/>
</dbReference>
<keyword evidence="6" id="KW-0539">Nucleus</keyword>
<keyword evidence="2" id="KW-0479">Metal-binding</keyword>
<comment type="caution">
    <text evidence="12">The sequence shown here is derived from an EMBL/GenBank/DDBJ whole genome shotgun (WGS) entry which is preliminary data.</text>
</comment>
<evidence type="ECO:0000259" key="11">
    <source>
        <dbReference type="PROSITE" id="PS51999"/>
    </source>
</evidence>
<keyword evidence="8" id="KW-0175">Coiled coil</keyword>
<feature type="compositionally biased region" description="Polar residues" evidence="9">
    <location>
        <begin position="43"/>
        <end position="72"/>
    </location>
</feature>
<name>A0A397HRK5_9GLOM</name>
<evidence type="ECO:0000256" key="5">
    <source>
        <dbReference type="ARBA" id="ARBA00022833"/>
    </source>
</evidence>
<proteinExistence type="predicted"/>
<feature type="region of interest" description="Disordered" evidence="9">
    <location>
        <begin position="39"/>
        <end position="116"/>
    </location>
</feature>
<protein>
    <submittedName>
        <fullName evidence="12">Uncharacterized protein</fullName>
    </submittedName>
</protein>
<dbReference type="PANTHER" id="PTHR45766:SF6">
    <property type="entry name" value="SWI_SNF-RELATED MATRIX-ASSOCIATED ACTIN-DEPENDENT REGULATOR OF CHROMATIN SUBFAMILY A-LIKE PROTEIN 1"/>
    <property type="match status" value="1"/>
</dbReference>
<feature type="coiled-coil region" evidence="8">
    <location>
        <begin position="165"/>
        <end position="220"/>
    </location>
</feature>
<dbReference type="PROSITE" id="PS51467">
    <property type="entry name" value="HARP"/>
    <property type="match status" value="1"/>
</dbReference>
<feature type="compositionally biased region" description="Basic residues" evidence="9">
    <location>
        <begin position="85"/>
        <end position="97"/>
    </location>
</feature>
<evidence type="ECO:0000256" key="1">
    <source>
        <dbReference type="ARBA" id="ARBA00004123"/>
    </source>
</evidence>
<dbReference type="GO" id="GO:0031297">
    <property type="term" value="P:replication fork processing"/>
    <property type="evidence" value="ECO:0007669"/>
    <property type="project" value="TreeGrafter"/>
</dbReference>
<dbReference type="Proteomes" id="UP000266861">
    <property type="component" value="Unassembled WGS sequence"/>
</dbReference>
<evidence type="ECO:0000256" key="2">
    <source>
        <dbReference type="ARBA" id="ARBA00022723"/>
    </source>
</evidence>
<dbReference type="EMBL" id="PQFF01000303">
    <property type="protein sequence ID" value="RHZ63140.1"/>
    <property type="molecule type" value="Genomic_DNA"/>
</dbReference>
<dbReference type="OrthoDB" id="448448at2759"/>
<evidence type="ECO:0000313" key="12">
    <source>
        <dbReference type="EMBL" id="RHZ63140.1"/>
    </source>
</evidence>
<evidence type="ECO:0000256" key="3">
    <source>
        <dbReference type="ARBA" id="ARBA00022771"/>
    </source>
</evidence>
<evidence type="ECO:0000313" key="13">
    <source>
        <dbReference type="Proteomes" id="UP000266861"/>
    </source>
</evidence>
<evidence type="ECO:0000256" key="8">
    <source>
        <dbReference type="SAM" id="Coils"/>
    </source>
</evidence>
<feature type="compositionally biased region" description="Low complexity" evidence="9">
    <location>
        <begin position="98"/>
        <end position="109"/>
    </location>
</feature>
<keyword evidence="3 7" id="KW-0863">Zinc-finger</keyword>
<dbReference type="PROSITE" id="PS51999">
    <property type="entry name" value="ZF_GRF"/>
    <property type="match status" value="1"/>
</dbReference>
<dbReference type="Pfam" id="PF06839">
    <property type="entry name" value="Zn_ribbon_GRF"/>
    <property type="match status" value="1"/>
</dbReference>
<dbReference type="GO" id="GO:0043596">
    <property type="term" value="C:nuclear replication fork"/>
    <property type="evidence" value="ECO:0007669"/>
    <property type="project" value="TreeGrafter"/>
</dbReference>
<dbReference type="GO" id="GO:0016787">
    <property type="term" value="F:hydrolase activity"/>
    <property type="evidence" value="ECO:0007669"/>
    <property type="project" value="UniProtKB-KW"/>
</dbReference>
<comment type="subcellular location">
    <subcellularLocation>
        <location evidence="1">Nucleus</location>
    </subcellularLocation>
</comment>
<accession>A0A397HRK5</accession>
<dbReference type="GO" id="GO:0008270">
    <property type="term" value="F:zinc ion binding"/>
    <property type="evidence" value="ECO:0007669"/>
    <property type="project" value="UniProtKB-KW"/>
</dbReference>
<gene>
    <name evidence="12" type="ORF">Glove_332g21</name>
</gene>
<reference evidence="12 13" key="1">
    <citation type="submission" date="2018-08" db="EMBL/GenBank/DDBJ databases">
        <title>Genome and evolution of the arbuscular mycorrhizal fungus Diversispora epigaea (formerly Glomus versiforme) and its bacterial endosymbionts.</title>
        <authorList>
            <person name="Sun X."/>
            <person name="Fei Z."/>
            <person name="Harrison M."/>
        </authorList>
    </citation>
    <scope>NUCLEOTIDE SEQUENCE [LARGE SCALE GENOMIC DNA]</scope>
    <source>
        <strain evidence="12 13">IT104</strain>
    </source>
</reference>
<dbReference type="STRING" id="1348612.A0A397HRK5"/>
<evidence type="ECO:0000256" key="7">
    <source>
        <dbReference type="PROSITE-ProRule" id="PRU01343"/>
    </source>
</evidence>